<dbReference type="OrthoDB" id="3269726at2759"/>
<comment type="caution">
    <text evidence="1">The sequence shown here is derived from an EMBL/GenBank/DDBJ whole genome shotgun (WGS) entry which is preliminary data.</text>
</comment>
<dbReference type="STRING" id="1423351.A0A074RCT6"/>
<accession>A0A074RCT6</accession>
<protein>
    <submittedName>
        <fullName evidence="1">Uncharacterized protein</fullName>
    </submittedName>
</protein>
<proteinExistence type="predicted"/>
<evidence type="ECO:0000313" key="1">
    <source>
        <dbReference type="EMBL" id="KEP44981.1"/>
    </source>
</evidence>
<dbReference type="EMBL" id="AZST01002432">
    <property type="protein sequence ID" value="KEP44981.1"/>
    <property type="molecule type" value="Genomic_DNA"/>
</dbReference>
<evidence type="ECO:0000313" key="2">
    <source>
        <dbReference type="Proteomes" id="UP000027456"/>
    </source>
</evidence>
<name>A0A074RCT6_9AGAM</name>
<organism evidence="1 2">
    <name type="scientific">Rhizoctonia solani 123E</name>
    <dbReference type="NCBI Taxonomy" id="1423351"/>
    <lineage>
        <taxon>Eukaryota</taxon>
        <taxon>Fungi</taxon>
        <taxon>Dikarya</taxon>
        <taxon>Basidiomycota</taxon>
        <taxon>Agaricomycotina</taxon>
        <taxon>Agaricomycetes</taxon>
        <taxon>Cantharellales</taxon>
        <taxon>Ceratobasidiaceae</taxon>
        <taxon>Rhizoctonia</taxon>
    </lineage>
</organism>
<gene>
    <name evidence="1" type="ORF">V565_336380</name>
</gene>
<dbReference type="AlphaFoldDB" id="A0A074RCT6"/>
<dbReference type="Proteomes" id="UP000027456">
    <property type="component" value="Unassembled WGS sequence"/>
</dbReference>
<reference evidence="1 2" key="1">
    <citation type="submission" date="2013-12" db="EMBL/GenBank/DDBJ databases">
        <authorList>
            <person name="Cubeta M."/>
            <person name="Pakala S."/>
            <person name="Fedorova N."/>
            <person name="Thomas E."/>
            <person name="Dean R."/>
            <person name="Jabaji S."/>
            <person name="Neate S."/>
            <person name="Toda T."/>
            <person name="Tavantzis S."/>
            <person name="Vilgalys R."/>
            <person name="Bharathan N."/>
            <person name="Pakala S."/>
            <person name="Losada L.S."/>
            <person name="Zafar N."/>
            <person name="Nierman W."/>
        </authorList>
    </citation>
    <scope>NUCLEOTIDE SEQUENCE [LARGE SCALE GENOMIC DNA]</scope>
    <source>
        <strain evidence="1 2">123E</strain>
    </source>
</reference>
<dbReference type="HOGENOM" id="CLU_037884_0_0_1"/>
<keyword evidence="2" id="KW-1185">Reference proteome</keyword>
<sequence length="485" mass="56316">MAWYRSRSDRLVRALQLRREREGPYFHQFIVFELKGNGGLFRIDRRLRPGEDTPLNSLKDAGVPAFDTIEPVVTWDDPLFPASDCLISIEFKVDVYLALILKICRAIQEHPLAKVYTLQRYNCYFFAQTTVLCAAYAADWADTWNWPQEWMPTPNPNKGFLELNKPAHERVDYSKLAHTSTPVTTQFTYKGYTLTLILAQRSRLPILLQNQIRQLKIGTPSWAMDDVESLCDKIDASVQHLLEAHWQEKQAHQLLYKYLLNENILQTNDDFLSHSRSRPRFNEITIEVHSAQETGLDSGSTGALIFQDTHSPPIRRPRDRLLAAETRPLWDKPLPRRLESFGIHFSDQDQWEELSAKFEPLDNYSDEIDNAHLNSFGQNIVIEIVYGATVQQDTPEGTTPKADLKDIPRYRRARNSIFRWRKAKQEQEQRMRPASIIGMQKYLVYLIRAHSIRVEQYKWATKAIATDVAEDIRGAMDEVWGKLIE</sequence>